<accession>A0A5N6K5Z8</accession>
<keyword evidence="2" id="KW-0521">NADP</keyword>
<dbReference type="CDD" id="cd07102">
    <property type="entry name" value="ALDH_EDX86601"/>
    <property type="match status" value="1"/>
</dbReference>
<name>A0A5N6K5Z8_MONLA</name>
<evidence type="ECO:0000256" key="6">
    <source>
        <dbReference type="PROSITE-ProRule" id="PRU10007"/>
    </source>
</evidence>
<feature type="active site" evidence="6">
    <location>
        <position position="233"/>
    </location>
</feature>
<dbReference type="Proteomes" id="UP000326757">
    <property type="component" value="Unassembled WGS sequence"/>
</dbReference>
<dbReference type="FunFam" id="3.40.309.10:FF:000009">
    <property type="entry name" value="Aldehyde dehydrogenase A"/>
    <property type="match status" value="1"/>
</dbReference>
<dbReference type="InterPro" id="IPR016161">
    <property type="entry name" value="Ald_DH/histidinol_DH"/>
</dbReference>
<evidence type="ECO:0000256" key="4">
    <source>
        <dbReference type="ARBA" id="ARBA00024226"/>
    </source>
</evidence>
<sequence length="561" mass="62315">MSVETITTISPITNKPVLTRNGISAEDLQQLPITATEAFLKFRKTSLKERQDIVKKALKLLNDKQDELAKELTEQMGRPIAYTAKEVTTAVKRGEYLLKISEDALKDTDGEPEKGFKRFIRKVPVGPCLILFAWNYPYLILVNSLIPALLAGNSVILKPSPQTPTIVEHMASIFSEAGLPDNVIQYFHCGSPLIIESIVRDPKVSLVCFTGSVAGGLATAKAAADRVVNVGLELGGKDPAYVRGDVDVAWAAEEIVDGAVFNSGQSCCSLERVYVDEKIHDEFIEALQSVLKNYKLGDPFNKDTHVGPVVSKRSKETIEAHIKDALDKGAKDLTPENETFKSPPPEGNYVKPTLLGNVDHSMTVMTEETFGPVIPVMKVKSDEEAIKLMNDSEFGLTASIWTKDTAKAAELAEDVEAGTVFVNRCDYPSPDLAWTGWKNSGRGSTLILLLSLCACGTNSRTTFEPFYTRNERHKSINSPNSEYWIVPCHFRCAETISIFKFYPHESVNMALMDAMALRHHCHCNTRCHFWPSNMHILLVIQSRRILVSIRSFELMLIHSIR</sequence>
<evidence type="ECO:0000256" key="5">
    <source>
        <dbReference type="ARBA" id="ARBA00049194"/>
    </source>
</evidence>
<evidence type="ECO:0000256" key="3">
    <source>
        <dbReference type="ARBA" id="ARBA00023002"/>
    </source>
</evidence>
<dbReference type="FunFam" id="3.40.605.10:FF:000012">
    <property type="entry name" value="NAD-dependent succinate-semialdehyde dehydrogenase"/>
    <property type="match status" value="1"/>
</dbReference>
<comment type="similarity">
    <text evidence="1 7">Belongs to the aldehyde dehydrogenase family.</text>
</comment>
<dbReference type="InterPro" id="IPR029510">
    <property type="entry name" value="Ald_DH_CS_GLU"/>
</dbReference>
<evidence type="ECO:0000259" key="8">
    <source>
        <dbReference type="Pfam" id="PF00171"/>
    </source>
</evidence>
<dbReference type="OrthoDB" id="310895at2759"/>
<evidence type="ECO:0000313" key="10">
    <source>
        <dbReference type="Proteomes" id="UP000326757"/>
    </source>
</evidence>
<dbReference type="InterPro" id="IPR016163">
    <property type="entry name" value="Ald_DH_C"/>
</dbReference>
<keyword evidence="3 7" id="KW-0560">Oxidoreductase</keyword>
<protein>
    <recommendedName>
        <fullName evidence="4">aldehyde dehydrogenase (NAD(+))</fullName>
        <ecNumber evidence="4">1.2.1.3</ecNumber>
    </recommendedName>
</protein>
<gene>
    <name evidence="9" type="ORF">EYC80_001790</name>
</gene>
<dbReference type="GO" id="GO:0004029">
    <property type="term" value="F:aldehyde dehydrogenase (NAD+) activity"/>
    <property type="evidence" value="ECO:0007669"/>
    <property type="project" value="UniProtKB-EC"/>
</dbReference>
<dbReference type="Pfam" id="PF00171">
    <property type="entry name" value="Aldedh"/>
    <property type="match status" value="1"/>
</dbReference>
<dbReference type="InterPro" id="IPR016162">
    <property type="entry name" value="Ald_DH_N"/>
</dbReference>
<comment type="catalytic activity">
    <reaction evidence="5">
        <text>an aldehyde + NAD(+) + H2O = a carboxylate + NADH + 2 H(+)</text>
        <dbReference type="Rhea" id="RHEA:16185"/>
        <dbReference type="ChEBI" id="CHEBI:15377"/>
        <dbReference type="ChEBI" id="CHEBI:15378"/>
        <dbReference type="ChEBI" id="CHEBI:17478"/>
        <dbReference type="ChEBI" id="CHEBI:29067"/>
        <dbReference type="ChEBI" id="CHEBI:57540"/>
        <dbReference type="ChEBI" id="CHEBI:57945"/>
        <dbReference type="EC" id="1.2.1.3"/>
    </reaction>
</comment>
<keyword evidence="10" id="KW-1185">Reference proteome</keyword>
<dbReference type="Gene3D" id="3.40.309.10">
    <property type="entry name" value="Aldehyde Dehydrogenase, Chain A, domain 2"/>
    <property type="match status" value="1"/>
</dbReference>
<proteinExistence type="inferred from homology"/>
<dbReference type="SUPFAM" id="SSF53720">
    <property type="entry name" value="ALDH-like"/>
    <property type="match status" value="1"/>
</dbReference>
<reference evidence="9 10" key="1">
    <citation type="submission" date="2019-06" db="EMBL/GenBank/DDBJ databases">
        <title>Genome Sequence of the Brown Rot Fungal Pathogen Monilinia laxa.</title>
        <authorList>
            <person name="De Miccolis Angelini R.M."/>
            <person name="Landi L."/>
            <person name="Abate D."/>
            <person name="Pollastro S."/>
            <person name="Romanazzi G."/>
            <person name="Faretra F."/>
        </authorList>
    </citation>
    <scope>NUCLEOTIDE SEQUENCE [LARGE SCALE GENOMIC DNA]</scope>
    <source>
        <strain evidence="9 10">Mlax316</strain>
    </source>
</reference>
<dbReference type="Gene3D" id="3.40.605.10">
    <property type="entry name" value="Aldehyde Dehydrogenase, Chain A, domain 1"/>
    <property type="match status" value="1"/>
</dbReference>
<dbReference type="AlphaFoldDB" id="A0A5N6K5Z8"/>
<evidence type="ECO:0000256" key="2">
    <source>
        <dbReference type="ARBA" id="ARBA00022857"/>
    </source>
</evidence>
<evidence type="ECO:0000256" key="1">
    <source>
        <dbReference type="ARBA" id="ARBA00009986"/>
    </source>
</evidence>
<organism evidence="9 10">
    <name type="scientific">Monilinia laxa</name>
    <name type="common">Brown rot fungus</name>
    <name type="synonym">Sclerotinia laxa</name>
    <dbReference type="NCBI Taxonomy" id="61186"/>
    <lineage>
        <taxon>Eukaryota</taxon>
        <taxon>Fungi</taxon>
        <taxon>Dikarya</taxon>
        <taxon>Ascomycota</taxon>
        <taxon>Pezizomycotina</taxon>
        <taxon>Leotiomycetes</taxon>
        <taxon>Helotiales</taxon>
        <taxon>Sclerotiniaceae</taxon>
        <taxon>Monilinia</taxon>
    </lineage>
</organism>
<feature type="domain" description="Aldehyde dehydrogenase" evidence="8">
    <location>
        <begin position="4"/>
        <end position="445"/>
    </location>
</feature>
<dbReference type="EC" id="1.2.1.3" evidence="4"/>
<dbReference type="PROSITE" id="PS00687">
    <property type="entry name" value="ALDEHYDE_DEHYDR_GLU"/>
    <property type="match status" value="1"/>
</dbReference>
<evidence type="ECO:0000313" key="9">
    <source>
        <dbReference type="EMBL" id="KAB8298018.1"/>
    </source>
</evidence>
<comment type="caution">
    <text evidence="9">The sequence shown here is derived from an EMBL/GenBank/DDBJ whole genome shotgun (WGS) entry which is preliminary data.</text>
</comment>
<evidence type="ECO:0000256" key="7">
    <source>
        <dbReference type="RuleBase" id="RU003345"/>
    </source>
</evidence>
<dbReference type="PANTHER" id="PTHR11699">
    <property type="entry name" value="ALDEHYDE DEHYDROGENASE-RELATED"/>
    <property type="match status" value="1"/>
</dbReference>
<dbReference type="InterPro" id="IPR015590">
    <property type="entry name" value="Aldehyde_DH_dom"/>
</dbReference>
<dbReference type="EMBL" id="VIGI01000007">
    <property type="protein sequence ID" value="KAB8298018.1"/>
    <property type="molecule type" value="Genomic_DNA"/>
</dbReference>